<dbReference type="HOGENOM" id="CLU_3069807_0_0_1"/>
<name>U9UUB2_RHIID</name>
<evidence type="ECO:0000313" key="1">
    <source>
        <dbReference type="EMBL" id="ESA22138.1"/>
    </source>
</evidence>
<dbReference type="AlphaFoldDB" id="U9UUB2"/>
<accession>U9UUB2</accession>
<dbReference type="EMBL" id="KI275832">
    <property type="protein sequence ID" value="ESA22138.1"/>
    <property type="molecule type" value="Genomic_DNA"/>
</dbReference>
<protein>
    <submittedName>
        <fullName evidence="1">Uncharacterized protein</fullName>
    </submittedName>
</protein>
<organism evidence="1">
    <name type="scientific">Rhizophagus irregularis (strain DAOM 181602 / DAOM 197198 / MUCL 43194)</name>
    <name type="common">Arbuscular mycorrhizal fungus</name>
    <name type="synonym">Glomus intraradices</name>
    <dbReference type="NCBI Taxonomy" id="747089"/>
    <lineage>
        <taxon>Eukaryota</taxon>
        <taxon>Fungi</taxon>
        <taxon>Fungi incertae sedis</taxon>
        <taxon>Mucoromycota</taxon>
        <taxon>Glomeromycotina</taxon>
        <taxon>Glomeromycetes</taxon>
        <taxon>Glomerales</taxon>
        <taxon>Glomeraceae</taxon>
        <taxon>Rhizophagus</taxon>
    </lineage>
</organism>
<proteinExistence type="predicted"/>
<reference evidence="1" key="1">
    <citation type="submission" date="2013-07" db="EMBL/GenBank/DDBJ databases">
        <title>The genome of an arbuscular mycorrhizal fungus provides insights into the evolution of the oldest plant symbiosis.</title>
        <authorList>
            <consortium name="DOE Joint Genome Institute"/>
            <person name="Tisserant E."/>
            <person name="Malbreil M."/>
            <person name="Kuo A."/>
            <person name="Kohler A."/>
            <person name="Symeonidi A."/>
            <person name="Balestrini R."/>
            <person name="Charron P."/>
            <person name="Duensing N."/>
            <person name="Frei-dit-Frey N."/>
            <person name="Gianinazzi-Pearson V."/>
            <person name="Gilbert B."/>
            <person name="Handa Y."/>
            <person name="Hijri M."/>
            <person name="Kaul R."/>
            <person name="Kawaguchi M."/>
            <person name="Krajinski F."/>
            <person name="Lammers P."/>
            <person name="Lapierre D."/>
            <person name="Masclaux F.G."/>
            <person name="Murat C."/>
            <person name="Morin E."/>
            <person name="Ndikumana S."/>
            <person name="Pagni M."/>
            <person name="Petitpierre D."/>
            <person name="Requena N."/>
            <person name="Rosikiewicz P."/>
            <person name="Riley R."/>
            <person name="Saito K."/>
            <person name="San Clemente H."/>
            <person name="Shapiro H."/>
            <person name="van Tuinen D."/>
            <person name="Becard G."/>
            <person name="Bonfante P."/>
            <person name="Paszkowski U."/>
            <person name="Shachar-Hill Y."/>
            <person name="Young J.P."/>
            <person name="Sanders I.R."/>
            <person name="Henrissat B."/>
            <person name="Rensing S.A."/>
            <person name="Grigoriev I.V."/>
            <person name="Corradi N."/>
            <person name="Roux C."/>
            <person name="Martin F."/>
        </authorList>
    </citation>
    <scope>NUCLEOTIDE SEQUENCE</scope>
    <source>
        <strain evidence="1">DAOM 197198</strain>
    </source>
</reference>
<sequence>MDSKSDNLKKVESLLIRKVSGNRFFPLFQSLAHLNQNFYQFQSFDYSSAYKPN</sequence>
<gene>
    <name evidence="1" type="ORF">GLOINDRAFT_16735</name>
</gene>